<gene>
    <name evidence="1" type="ORF">MON41_18680</name>
</gene>
<reference evidence="1 2" key="1">
    <citation type="submission" date="2022-03" db="EMBL/GenBank/DDBJ databases">
        <title>Complete genome analysis of Roseomonas KG 17.1 : a prolific producer of plant growth promoters.</title>
        <authorList>
            <person name="Saadouli I."/>
            <person name="Najjari A."/>
            <person name="Mosbah A."/>
            <person name="Ouzari H.I."/>
        </authorList>
    </citation>
    <scope>NUCLEOTIDE SEQUENCE [LARGE SCALE GENOMIC DNA]</scope>
    <source>
        <strain evidence="1 2">KG17-1</strain>
    </source>
</reference>
<dbReference type="Proteomes" id="UP001201985">
    <property type="component" value="Unassembled WGS sequence"/>
</dbReference>
<evidence type="ECO:0000313" key="2">
    <source>
        <dbReference type="Proteomes" id="UP001201985"/>
    </source>
</evidence>
<accession>A0ABS9WAT8</accession>
<name>A0ABS9WAT8_9PROT</name>
<dbReference type="RefSeq" id="WP_157986089.1">
    <property type="nucleotide sequence ID" value="NZ_JALBUU010000046.1"/>
</dbReference>
<organism evidence="1 2">
    <name type="scientific">Teichococcus vastitatis</name>
    <dbReference type="NCBI Taxonomy" id="2307076"/>
    <lineage>
        <taxon>Bacteria</taxon>
        <taxon>Pseudomonadati</taxon>
        <taxon>Pseudomonadota</taxon>
        <taxon>Alphaproteobacteria</taxon>
        <taxon>Acetobacterales</taxon>
        <taxon>Roseomonadaceae</taxon>
        <taxon>Roseomonas</taxon>
    </lineage>
</organism>
<protein>
    <submittedName>
        <fullName evidence="1">Helix-turn-helix domain-containing protein</fullName>
    </submittedName>
</protein>
<comment type="caution">
    <text evidence="1">The sequence shown here is derived from an EMBL/GenBank/DDBJ whole genome shotgun (WGS) entry which is preliminary data.</text>
</comment>
<dbReference type="EMBL" id="JALBUU010000046">
    <property type="protein sequence ID" value="MCI0755709.1"/>
    <property type="molecule type" value="Genomic_DNA"/>
</dbReference>
<evidence type="ECO:0000313" key="1">
    <source>
        <dbReference type="EMBL" id="MCI0755709.1"/>
    </source>
</evidence>
<proteinExistence type="predicted"/>
<keyword evidence="2" id="KW-1185">Reference proteome</keyword>
<sequence length="154" mass="17210">MAFDRNAFVRAAWLAYTTRRLTLRGQRLTATGYLLARAMLRRAGKVTGQLWPSRCTLALDLGISDRTVERQHAIMRDLGLIAWQQRRGRRARHDTNLYTLLSPKPSKNLRESICDSSGNILSDGGRKALAKLAEWGGGTAEDVLSWLSTPKMAV</sequence>